<accession>A0A4T0WVN1</accession>
<feature type="compositionally biased region" description="Acidic residues" evidence="2">
    <location>
        <begin position="468"/>
        <end position="484"/>
    </location>
</feature>
<dbReference type="GO" id="GO:0042175">
    <property type="term" value="C:nuclear outer membrane-endoplasmic reticulum membrane network"/>
    <property type="evidence" value="ECO:0007669"/>
    <property type="project" value="TreeGrafter"/>
</dbReference>
<dbReference type="Proteomes" id="UP000307173">
    <property type="component" value="Unassembled WGS sequence"/>
</dbReference>
<dbReference type="GO" id="GO:1990904">
    <property type="term" value="C:ribonucleoprotein complex"/>
    <property type="evidence" value="ECO:0007669"/>
    <property type="project" value="TreeGrafter"/>
</dbReference>
<feature type="coiled-coil region" evidence="1">
    <location>
        <begin position="162"/>
        <end position="295"/>
    </location>
</feature>
<evidence type="ECO:0000256" key="1">
    <source>
        <dbReference type="SAM" id="Coils"/>
    </source>
</evidence>
<sequence>MSEVQIPEIEAPKPRKFIKQPDVQQRNKLVAKLNDEIKTIEASIDAVTKQIELTSISKEDIAKRQDLAAELRKIIASQEDTKKQRNHINEQVRLLDQSIKKKVAEITAKTSKYNFKTTEDIDKKIKKLESDIESGSLMLVEEKKALKEITSLNKLKKDFAGIAQVQKSIDADKEKIAELKSKLAGITNKEIQAKFEEVTKNLNEISNKNQDIQKKRDQLFDKKRALNNSKHEALKQIREIRDQFDRKFKKFQAEIANERKKREEEEKAYNLSLERKDILKEIEELEASAHSFTNEAVEQIKSTIRLLKPNYVFEDEKNALDEIDSSSTDKADTKETELKLPEGAELIKKEEETFFAGTGGKSKKGKKGKKQNKGVDRNIISSLTLIGISPLPKDESEFEEVVEKLKVKLEEEKKAAEESKKKATEAINKQIAELKEKAADLGKQILEELSKEKERKEAKEAEKVTEGEEKEEEEEKKEEEEEAN</sequence>
<reference evidence="3 4" key="1">
    <citation type="journal article" date="2019" name="Front. Genet.">
        <title>Whole-Genome Sequencing of the Opportunistic Yeast Pathogen Candida inconspicua Uncovers Its Hybrid Origin.</title>
        <authorList>
            <person name="Mixao V."/>
            <person name="Hansen A.P."/>
            <person name="Saus E."/>
            <person name="Boekhout T."/>
            <person name="Lass-Florl C."/>
            <person name="Gabaldon T."/>
        </authorList>
    </citation>
    <scope>NUCLEOTIDE SEQUENCE [LARGE SCALE GENOMIC DNA]</scope>
    <source>
        <strain evidence="3 4">CBS 180</strain>
    </source>
</reference>
<protein>
    <recommendedName>
        <fullName evidence="5">Nuclear segregation protein BFR1</fullName>
    </recommendedName>
</protein>
<proteinExistence type="predicted"/>
<feature type="region of interest" description="Disordered" evidence="2">
    <location>
        <begin position="450"/>
        <end position="484"/>
    </location>
</feature>
<keyword evidence="1" id="KW-0175">Coiled coil</keyword>
<dbReference type="OrthoDB" id="2195113at2759"/>
<dbReference type="GO" id="GO:0005783">
    <property type="term" value="C:endoplasmic reticulum"/>
    <property type="evidence" value="ECO:0007669"/>
    <property type="project" value="TreeGrafter"/>
</dbReference>
<dbReference type="InterPro" id="IPR039604">
    <property type="entry name" value="Bfr1"/>
</dbReference>
<evidence type="ECO:0000313" key="3">
    <source>
        <dbReference type="EMBL" id="TID14845.1"/>
    </source>
</evidence>
<dbReference type="AlphaFoldDB" id="A0A4T0WVN1"/>
<keyword evidence="4" id="KW-1185">Reference proteome</keyword>
<dbReference type="GO" id="GO:0008298">
    <property type="term" value="P:intracellular mRNA localization"/>
    <property type="evidence" value="ECO:0007669"/>
    <property type="project" value="TreeGrafter"/>
</dbReference>
<comment type="caution">
    <text evidence="3">The sequence shown here is derived from an EMBL/GenBank/DDBJ whole genome shotgun (WGS) entry which is preliminary data.</text>
</comment>
<dbReference type="GO" id="GO:0003729">
    <property type="term" value="F:mRNA binding"/>
    <property type="evidence" value="ECO:0007669"/>
    <property type="project" value="TreeGrafter"/>
</dbReference>
<feature type="compositionally biased region" description="Basic and acidic residues" evidence="2">
    <location>
        <begin position="450"/>
        <end position="467"/>
    </location>
</feature>
<dbReference type="EMBL" id="SELW01000657">
    <property type="protein sequence ID" value="TID14845.1"/>
    <property type="molecule type" value="Genomic_DNA"/>
</dbReference>
<evidence type="ECO:0000256" key="2">
    <source>
        <dbReference type="SAM" id="MobiDB-lite"/>
    </source>
</evidence>
<dbReference type="PANTHER" id="PTHR31027">
    <property type="entry name" value="NUCLEAR SEGREGATION PROTEIN BFR1"/>
    <property type="match status" value="1"/>
</dbReference>
<organism evidence="3 4">
    <name type="scientific">Pichia inconspicua</name>
    <dbReference type="NCBI Taxonomy" id="52247"/>
    <lineage>
        <taxon>Eukaryota</taxon>
        <taxon>Fungi</taxon>
        <taxon>Dikarya</taxon>
        <taxon>Ascomycota</taxon>
        <taxon>Saccharomycotina</taxon>
        <taxon>Pichiomycetes</taxon>
        <taxon>Pichiales</taxon>
        <taxon>Pichiaceae</taxon>
        <taxon>Pichia</taxon>
    </lineage>
</organism>
<dbReference type="STRING" id="52247.A0A4T0WVN1"/>
<dbReference type="PANTHER" id="PTHR31027:SF2">
    <property type="entry name" value="LEBERCILIN DOMAIN-CONTAINING PROTEIN"/>
    <property type="match status" value="1"/>
</dbReference>
<name>A0A4T0WVN1_9ASCO</name>
<gene>
    <name evidence="3" type="ORF">CANINC_004516</name>
</gene>
<evidence type="ECO:0008006" key="5">
    <source>
        <dbReference type="Google" id="ProtNLM"/>
    </source>
</evidence>
<evidence type="ECO:0000313" key="4">
    <source>
        <dbReference type="Proteomes" id="UP000307173"/>
    </source>
</evidence>